<evidence type="ECO:0000256" key="4">
    <source>
        <dbReference type="ARBA" id="ARBA00035264"/>
    </source>
</evidence>
<dbReference type="SUPFAM" id="SSF46911">
    <property type="entry name" value="Ribosomal protein S18"/>
    <property type="match status" value="1"/>
</dbReference>
<dbReference type="AlphaFoldDB" id="A0A8H5MCB9"/>
<keyword evidence="7" id="KW-1185">Reference proteome</keyword>
<dbReference type="GO" id="GO:0005763">
    <property type="term" value="C:mitochondrial small ribosomal subunit"/>
    <property type="evidence" value="ECO:0007669"/>
    <property type="project" value="TreeGrafter"/>
</dbReference>
<gene>
    <name evidence="6" type="ORF">D9615_000538</name>
</gene>
<evidence type="ECO:0000256" key="2">
    <source>
        <dbReference type="ARBA" id="ARBA00022980"/>
    </source>
</evidence>
<evidence type="ECO:0000256" key="1">
    <source>
        <dbReference type="ARBA" id="ARBA00005589"/>
    </source>
</evidence>
<dbReference type="Proteomes" id="UP000565441">
    <property type="component" value="Unassembled WGS sequence"/>
</dbReference>
<accession>A0A8H5MCB9</accession>
<reference evidence="6 7" key="1">
    <citation type="journal article" date="2020" name="ISME J.">
        <title>Uncovering the hidden diversity of litter-decomposition mechanisms in mushroom-forming fungi.</title>
        <authorList>
            <person name="Floudas D."/>
            <person name="Bentzer J."/>
            <person name="Ahren D."/>
            <person name="Johansson T."/>
            <person name="Persson P."/>
            <person name="Tunlid A."/>
        </authorList>
    </citation>
    <scope>NUCLEOTIDE SEQUENCE [LARGE SCALE GENOMIC DNA]</scope>
    <source>
        <strain evidence="6 7">CBS 661.87</strain>
    </source>
</reference>
<proteinExistence type="inferred from homology"/>
<dbReference type="PRINTS" id="PR00974">
    <property type="entry name" value="RIBOSOMALS18"/>
</dbReference>
<dbReference type="Gene3D" id="4.10.640.10">
    <property type="entry name" value="Ribosomal protein S18"/>
    <property type="match status" value="1"/>
</dbReference>
<dbReference type="GO" id="GO:0032543">
    <property type="term" value="P:mitochondrial translation"/>
    <property type="evidence" value="ECO:0007669"/>
    <property type="project" value="TreeGrafter"/>
</dbReference>
<dbReference type="InterPro" id="IPR001648">
    <property type="entry name" value="Ribosomal_bS18"/>
</dbReference>
<dbReference type="NCBIfam" id="TIGR00165">
    <property type="entry name" value="S18"/>
    <property type="match status" value="1"/>
</dbReference>
<dbReference type="OrthoDB" id="21463at2759"/>
<keyword evidence="2 5" id="KW-0689">Ribosomal protein</keyword>
<evidence type="ECO:0000313" key="6">
    <source>
        <dbReference type="EMBL" id="KAF5388446.1"/>
    </source>
</evidence>
<dbReference type="GO" id="GO:0003735">
    <property type="term" value="F:structural constituent of ribosome"/>
    <property type="evidence" value="ECO:0007669"/>
    <property type="project" value="InterPro"/>
</dbReference>
<dbReference type="Pfam" id="PF01084">
    <property type="entry name" value="Ribosomal_S18"/>
    <property type="match status" value="1"/>
</dbReference>
<organism evidence="6 7">
    <name type="scientific">Tricholomella constricta</name>
    <dbReference type="NCBI Taxonomy" id="117010"/>
    <lineage>
        <taxon>Eukaryota</taxon>
        <taxon>Fungi</taxon>
        <taxon>Dikarya</taxon>
        <taxon>Basidiomycota</taxon>
        <taxon>Agaricomycotina</taxon>
        <taxon>Agaricomycetes</taxon>
        <taxon>Agaricomycetidae</taxon>
        <taxon>Agaricales</taxon>
        <taxon>Tricholomatineae</taxon>
        <taxon>Lyophyllaceae</taxon>
        <taxon>Tricholomella</taxon>
    </lineage>
</organism>
<keyword evidence="3 5" id="KW-0687">Ribonucleoprotein</keyword>
<protein>
    <recommendedName>
        <fullName evidence="4">Small ribosomal subunit protein bS18m</fullName>
    </recommendedName>
</protein>
<evidence type="ECO:0000256" key="5">
    <source>
        <dbReference type="RuleBase" id="RU003910"/>
    </source>
</evidence>
<evidence type="ECO:0000256" key="3">
    <source>
        <dbReference type="ARBA" id="ARBA00023274"/>
    </source>
</evidence>
<dbReference type="EMBL" id="JAACJP010000001">
    <property type="protein sequence ID" value="KAF5388446.1"/>
    <property type="molecule type" value="Genomic_DNA"/>
</dbReference>
<evidence type="ECO:0000313" key="7">
    <source>
        <dbReference type="Proteomes" id="UP000565441"/>
    </source>
</evidence>
<dbReference type="PANTHER" id="PTHR13479">
    <property type="entry name" value="30S RIBOSOMAL PROTEIN S18"/>
    <property type="match status" value="1"/>
</dbReference>
<dbReference type="PANTHER" id="PTHR13479:SF40">
    <property type="entry name" value="SMALL RIBOSOMAL SUBUNIT PROTEIN BS18M"/>
    <property type="match status" value="1"/>
</dbReference>
<comment type="similarity">
    <text evidence="1 5">Belongs to the bacterial ribosomal protein bS18 family.</text>
</comment>
<comment type="caution">
    <text evidence="6">The sequence shown here is derived from an EMBL/GenBank/DDBJ whole genome shotgun (WGS) entry which is preliminary data.</text>
</comment>
<name>A0A8H5MCB9_9AGAR</name>
<dbReference type="InterPro" id="IPR036870">
    <property type="entry name" value="Ribosomal_bS18_sf"/>
</dbReference>
<dbReference type="GO" id="GO:0070181">
    <property type="term" value="F:small ribosomal subunit rRNA binding"/>
    <property type="evidence" value="ECO:0007669"/>
    <property type="project" value="TreeGrafter"/>
</dbReference>
<sequence length="196" mass="21937">MLTLLRHVGRRSAAAVRPILAANYSAEASPTDSWGTVTEVLMQEGDKQATPPPQKAFAAPNTGLRRGQAPATKWKAFQPSRFVKPHELTYKARFNAPRTYMPRRAAVGPPPAIARYNDVFHQFDIDPLSQAMNPEILSHYMSEMGKIYGRNITGLTSKSQRRIGKAIRRAKMMGIIPVLSRTQGLYSQYKPKTRKT</sequence>